<evidence type="ECO:0000256" key="1">
    <source>
        <dbReference type="ARBA" id="ARBA00010652"/>
    </source>
</evidence>
<evidence type="ECO:0000313" key="5">
    <source>
        <dbReference type="EMBL" id="ORB10953.1"/>
    </source>
</evidence>
<evidence type="ECO:0000259" key="3">
    <source>
        <dbReference type="Pfam" id="PF12484"/>
    </source>
</evidence>
<evidence type="ECO:0000313" key="4">
    <source>
        <dbReference type="EMBL" id="BBY08726.1"/>
    </source>
</evidence>
<dbReference type="PANTHER" id="PTHR46766">
    <property type="entry name" value="GLUTAMINE-RICH PROTEIN 2"/>
    <property type="match status" value="1"/>
</dbReference>
<dbReference type="Proteomes" id="UP000192374">
    <property type="component" value="Unassembled WGS sequence"/>
</dbReference>
<dbReference type="EMBL" id="AP022583">
    <property type="protein sequence ID" value="BBY08726.1"/>
    <property type="molecule type" value="Genomic_DNA"/>
</dbReference>
<dbReference type="FunFam" id="1.20.1260.20:FF:000001">
    <property type="entry name" value="PPE family protein PPE41"/>
    <property type="match status" value="1"/>
</dbReference>
<dbReference type="Pfam" id="PF12484">
    <property type="entry name" value="PPE-SVP"/>
    <property type="match status" value="1"/>
</dbReference>
<dbReference type="RefSeq" id="WP_083089964.1">
    <property type="nucleotide sequence ID" value="NZ_AP022583.1"/>
</dbReference>
<evidence type="ECO:0000259" key="2">
    <source>
        <dbReference type="Pfam" id="PF00823"/>
    </source>
</evidence>
<proteinExistence type="inferred from homology"/>
<reference evidence="5 6" key="1">
    <citation type="submission" date="2017-02" db="EMBL/GenBank/DDBJ databases">
        <title>The new phylogeny of genus Mycobacterium.</title>
        <authorList>
            <person name="Tortoli E."/>
            <person name="Trovato A."/>
            <person name="Cirillo D.M."/>
        </authorList>
    </citation>
    <scope>NUCLEOTIDE SEQUENCE [LARGE SCALE GENOMIC DNA]</scope>
    <source>
        <strain evidence="5 6">DSM 45145</strain>
    </source>
</reference>
<evidence type="ECO:0000313" key="6">
    <source>
        <dbReference type="Proteomes" id="UP000192374"/>
    </source>
</evidence>
<gene>
    <name evidence="4" type="primary">PPE30_2</name>
    <name evidence="5" type="ORF">BST37_21585</name>
    <name evidence="4" type="ORF">MNVI_40440</name>
</gene>
<dbReference type="GO" id="GO:0052572">
    <property type="term" value="P:response to host immune response"/>
    <property type="evidence" value="ECO:0007669"/>
    <property type="project" value="TreeGrafter"/>
</dbReference>
<dbReference type="InterPro" id="IPR038332">
    <property type="entry name" value="PPE_sf"/>
</dbReference>
<dbReference type="OrthoDB" id="4751845at2"/>
<evidence type="ECO:0000313" key="7">
    <source>
        <dbReference type="Proteomes" id="UP000466894"/>
    </source>
</evidence>
<dbReference type="EMBL" id="MVIC01000072">
    <property type="protein sequence ID" value="ORB10953.1"/>
    <property type="molecule type" value="Genomic_DNA"/>
</dbReference>
<feature type="domain" description="PPE family C-terminal" evidence="3">
    <location>
        <begin position="311"/>
        <end position="381"/>
    </location>
</feature>
<dbReference type="SUPFAM" id="SSF140459">
    <property type="entry name" value="PE/PPE dimer-like"/>
    <property type="match status" value="1"/>
</dbReference>
<comment type="similarity">
    <text evidence="1">Belongs to the mycobacterial PPE family.</text>
</comment>
<accession>A0A7I7PJI3</accession>
<dbReference type="Proteomes" id="UP000466894">
    <property type="component" value="Chromosome"/>
</dbReference>
<organism evidence="4 7">
    <name type="scientific">Mycobacterium noviomagense</name>
    <dbReference type="NCBI Taxonomy" id="459858"/>
    <lineage>
        <taxon>Bacteria</taxon>
        <taxon>Bacillati</taxon>
        <taxon>Actinomycetota</taxon>
        <taxon>Actinomycetes</taxon>
        <taxon>Mycobacteriales</taxon>
        <taxon>Mycobacteriaceae</taxon>
        <taxon>Mycobacterium</taxon>
    </lineage>
</organism>
<dbReference type="AlphaFoldDB" id="A0A7I7PJI3"/>
<reference evidence="4 7" key="2">
    <citation type="journal article" date="2019" name="Emerg. Microbes Infect.">
        <title>Comprehensive subspecies identification of 175 nontuberculous mycobacteria species based on 7547 genomic profiles.</title>
        <authorList>
            <person name="Matsumoto Y."/>
            <person name="Kinjo T."/>
            <person name="Motooka D."/>
            <person name="Nabeya D."/>
            <person name="Jung N."/>
            <person name="Uechi K."/>
            <person name="Horii T."/>
            <person name="Iida T."/>
            <person name="Fujita J."/>
            <person name="Nakamura S."/>
        </authorList>
    </citation>
    <scope>NUCLEOTIDE SEQUENCE [LARGE SCALE GENOMIC DNA]</scope>
    <source>
        <strain evidence="4 7">JCM 16367</strain>
    </source>
</reference>
<sequence>MATDFGALPPEITSGRMYAGPGAGSMLTAAAAWDALAADMHSAAASYASVVSGLTSGPWSGPSSASMAAAAAQYVAWVSATAAQARETALQARAAASAYETAFAMTVPPQVIAANRSQLASLVATNILGQNTAAIAATEAQYGDMWVQDAAAMYGYAGSSAAATKVTPFAVPPQTTNAAALAGQTAAVTQAAGTSGGTGAESVLSGIPQLLQDLASASTQYNTDMGNLLDSLTGSSSAASMYQSLFSIGSGAKAILPANDAMITALLGMVQFQKFYHPVVPFRPELIPKSDLGAGLGLRSAASTGMATTVSAGVGEASTVGTLSVPPSWAAATPAIRLAANAFPGASVAAAPAAAIPASLLSQMALGSLTGGALGGSAPRVINGTAARGRNAGKDGSQPVNLDRVIAQLRQRPEAVQHWQVDQDGLDDLLANLAKKPGIHTVHLSAEKAKPTSPRSQPG</sequence>
<dbReference type="Gene3D" id="1.20.1260.20">
    <property type="entry name" value="PPE superfamily"/>
    <property type="match status" value="1"/>
</dbReference>
<dbReference type="Pfam" id="PF00823">
    <property type="entry name" value="PPE"/>
    <property type="match status" value="1"/>
</dbReference>
<reference evidence="4" key="3">
    <citation type="submission" date="2020-02" db="EMBL/GenBank/DDBJ databases">
        <authorList>
            <person name="Matsumoto Y."/>
            <person name="Motooka D."/>
            <person name="Nakamura S."/>
        </authorList>
    </citation>
    <scope>NUCLEOTIDE SEQUENCE</scope>
    <source>
        <strain evidence="4">JCM 16367</strain>
    </source>
</reference>
<feature type="domain" description="PPE" evidence="2">
    <location>
        <begin position="4"/>
        <end position="167"/>
    </location>
</feature>
<name>A0A7I7PJI3_9MYCO</name>
<protein>
    <submittedName>
        <fullName evidence="4">Putative PPE family protein PPE30</fullName>
    </submittedName>
</protein>
<dbReference type="PANTHER" id="PTHR46766:SF1">
    <property type="entry name" value="GLUTAMINE-RICH PROTEIN 2"/>
    <property type="match status" value="1"/>
</dbReference>
<keyword evidence="6" id="KW-1185">Reference proteome</keyword>
<dbReference type="KEGG" id="mnv:MNVI_40440"/>
<dbReference type="InterPro" id="IPR022171">
    <property type="entry name" value="PPE_C"/>
</dbReference>
<dbReference type="InterPro" id="IPR000030">
    <property type="entry name" value="PPE_dom"/>
</dbReference>